<keyword evidence="1" id="KW-0732">Signal</keyword>
<keyword evidence="3" id="KW-1185">Reference proteome</keyword>
<dbReference type="RefSeq" id="WP_245809178.1">
    <property type="nucleotide sequence ID" value="NZ_NEXX01000006.1"/>
</dbReference>
<dbReference type="AlphaFoldDB" id="A0A1Z9YUP7"/>
<name>A0A1Z9YUP7_9GAMM</name>
<dbReference type="Proteomes" id="UP000196536">
    <property type="component" value="Unassembled WGS sequence"/>
</dbReference>
<dbReference type="GO" id="GO:0016042">
    <property type="term" value="P:lipid catabolic process"/>
    <property type="evidence" value="ECO:0007669"/>
    <property type="project" value="InterPro"/>
</dbReference>
<dbReference type="PIRSF" id="PIRSF029171">
    <property type="entry name" value="Esterase_LipA"/>
    <property type="match status" value="1"/>
</dbReference>
<dbReference type="Gene3D" id="3.40.50.1820">
    <property type="entry name" value="alpha/beta hydrolase"/>
    <property type="match status" value="2"/>
</dbReference>
<evidence type="ECO:0000313" key="3">
    <source>
        <dbReference type="Proteomes" id="UP000196536"/>
    </source>
</evidence>
<comment type="caution">
    <text evidence="2">The sequence shown here is derived from an EMBL/GenBank/DDBJ whole genome shotgun (WGS) entry which is preliminary data.</text>
</comment>
<gene>
    <name evidence="2" type="ORF">CAP51_14465</name>
</gene>
<dbReference type="PANTHER" id="PTHR34853:SF1">
    <property type="entry name" value="LIPASE 5"/>
    <property type="match status" value="1"/>
</dbReference>
<dbReference type="PANTHER" id="PTHR34853">
    <property type="match status" value="1"/>
</dbReference>
<sequence>MLNKHFNGIKVFAVATLLSTVIGLAGCNSDDDDQYSGYQYYSSEVAYSAGTIPTEASKVDVMTYRMPYVTGKTEKATAMIMFPKTERPKDGWRVVVWAHGTTGVGDACAPSKNPIGDNFSILANSLLKLGYVIVAPDYEGLGEAGIHPYLNLESEAQSAIYAVKAVKEKYGSQLKGTWMSIGQSQGGHASLGIAQFANDDVDYRGAVATAPASSLGYIISQVVPQAIADLETNGKREVAIAVYSELLAYAAYTTVGIKAYTPTFDYQTLFENRSGLIAANAEGTTGDNGLCLGDMMTKYQQDILAYLIENPEQNVTDYPALKADFLSNTTVAKFLQDSQPGTQKLNKPVFVVQGKLDMAVPYQVTQALVNNLNALGTSPQVKFELVEGAGHTQAIVQRNDEIVAFIQDILPNS</sequence>
<dbReference type="GO" id="GO:0004806">
    <property type="term" value="F:triacylglycerol lipase activity"/>
    <property type="evidence" value="ECO:0007669"/>
    <property type="project" value="InterPro"/>
</dbReference>
<dbReference type="InterPro" id="IPR005152">
    <property type="entry name" value="Lipase_secreted"/>
</dbReference>
<evidence type="ECO:0000313" key="2">
    <source>
        <dbReference type="EMBL" id="OUY05913.1"/>
    </source>
</evidence>
<evidence type="ECO:0000256" key="1">
    <source>
        <dbReference type="SAM" id="SignalP"/>
    </source>
</evidence>
<keyword evidence="2" id="KW-0378">Hydrolase</keyword>
<feature type="signal peptide" evidence="1">
    <location>
        <begin position="1"/>
        <end position="25"/>
    </location>
</feature>
<protein>
    <submittedName>
        <fullName evidence="2">Alpha/beta hydrolase</fullName>
    </submittedName>
</protein>
<reference evidence="2 3" key="1">
    <citation type="submission" date="2017-05" db="EMBL/GenBank/DDBJ databases">
        <title>Acinetobacter populi ANC 5415 (= PBJ7), whole genome shotgun sequencing project.</title>
        <authorList>
            <person name="Nemec A."/>
            <person name="Radolfova-Krizova L."/>
        </authorList>
    </citation>
    <scope>NUCLEOTIDE SEQUENCE [LARGE SCALE GENOMIC DNA]</scope>
    <source>
        <strain evidence="2 3">PBJ7</strain>
    </source>
</reference>
<dbReference type="InterPro" id="IPR029058">
    <property type="entry name" value="AB_hydrolase_fold"/>
</dbReference>
<feature type="chain" id="PRO_5012713102" evidence="1">
    <location>
        <begin position="26"/>
        <end position="413"/>
    </location>
</feature>
<dbReference type="EMBL" id="NEXX01000006">
    <property type="protein sequence ID" value="OUY05913.1"/>
    <property type="molecule type" value="Genomic_DNA"/>
</dbReference>
<dbReference type="PROSITE" id="PS51257">
    <property type="entry name" value="PROKAR_LIPOPROTEIN"/>
    <property type="match status" value="1"/>
</dbReference>
<organism evidence="2 3">
    <name type="scientific">Acinetobacter populi</name>
    <dbReference type="NCBI Taxonomy" id="1582270"/>
    <lineage>
        <taxon>Bacteria</taxon>
        <taxon>Pseudomonadati</taxon>
        <taxon>Pseudomonadota</taxon>
        <taxon>Gammaproteobacteria</taxon>
        <taxon>Moraxellales</taxon>
        <taxon>Moraxellaceae</taxon>
        <taxon>Acinetobacter</taxon>
    </lineage>
</organism>
<dbReference type="SUPFAM" id="SSF53474">
    <property type="entry name" value="alpha/beta-Hydrolases"/>
    <property type="match status" value="1"/>
</dbReference>
<accession>A0A1Z9YUP7</accession>
<proteinExistence type="predicted"/>